<dbReference type="InterPro" id="IPR009486">
    <property type="entry name" value="Pur_nuclsid_perm"/>
</dbReference>
<sequence>MSVALDALVLPAFEELDPLPSAGEVGPWEDAYDLTERIDVPGVPAPLRHDGDGLGVVPTGIGKTAAATTTAALRAGDAVDLTDALVLSVGIAGAPPDLPVGSVVIADAIVDWDDKCRFDPDDEDGTGGVPVAPDPYTEGQGVFDLDPDLVSTATEAADDAVDLTTHADLEDAAEGSDPTVVVGTNVCADELWHGRTVAEHVSWFVEAVGRGPYRATEMEDYGTAAALRRFGLGDRYLSVRGVSNHDRPEPGTSSRESFETSLTETGVEVGLANAVRVARAIVDDRRG</sequence>
<dbReference type="SUPFAM" id="SSF53167">
    <property type="entry name" value="Purine and uridine phosphorylases"/>
    <property type="match status" value="1"/>
</dbReference>
<evidence type="ECO:0000313" key="1">
    <source>
        <dbReference type="EMBL" id="MFC5134916.1"/>
    </source>
</evidence>
<dbReference type="AlphaFoldDB" id="A0ABD5QS82"/>
<comment type="caution">
    <text evidence="1">The sequence shown here is derived from an EMBL/GenBank/DDBJ whole genome shotgun (WGS) entry which is preliminary data.</text>
</comment>
<dbReference type="InterPro" id="IPR035994">
    <property type="entry name" value="Nucleoside_phosphorylase_sf"/>
</dbReference>
<dbReference type="PANTHER" id="PTHR46832:SF1">
    <property type="entry name" value="5'-METHYLTHIOADENOSINE_S-ADENOSYLHOMOCYSTEINE NUCLEOSIDASE"/>
    <property type="match status" value="1"/>
</dbReference>
<organism evidence="1 2">
    <name type="scientific">Halorubrum glutamatedens</name>
    <dbReference type="NCBI Taxonomy" id="2707018"/>
    <lineage>
        <taxon>Archaea</taxon>
        <taxon>Methanobacteriati</taxon>
        <taxon>Methanobacteriota</taxon>
        <taxon>Stenosarchaea group</taxon>
        <taxon>Halobacteria</taxon>
        <taxon>Halobacteriales</taxon>
        <taxon>Haloferacaceae</taxon>
        <taxon>Halorubrum</taxon>
    </lineage>
</organism>
<name>A0ABD5QS82_9EURY</name>
<dbReference type="RefSeq" id="WP_122105004.1">
    <property type="nucleotide sequence ID" value="NZ_JBHSKV010000013.1"/>
</dbReference>
<dbReference type="Proteomes" id="UP001596145">
    <property type="component" value="Unassembled WGS sequence"/>
</dbReference>
<dbReference type="PANTHER" id="PTHR46832">
    <property type="entry name" value="5'-METHYLTHIOADENOSINE/S-ADENOSYLHOMOCYSTEINE NUCLEOSIDASE"/>
    <property type="match status" value="1"/>
</dbReference>
<dbReference type="Gene3D" id="3.40.50.1580">
    <property type="entry name" value="Nucleoside phosphorylase domain"/>
    <property type="match status" value="1"/>
</dbReference>
<reference evidence="1 2" key="1">
    <citation type="journal article" date="2019" name="Int. J. Syst. Evol. Microbiol.">
        <title>The Global Catalogue of Microorganisms (GCM) 10K type strain sequencing project: providing services to taxonomists for standard genome sequencing and annotation.</title>
        <authorList>
            <consortium name="The Broad Institute Genomics Platform"/>
            <consortium name="The Broad Institute Genome Sequencing Center for Infectious Disease"/>
            <person name="Wu L."/>
            <person name="Ma J."/>
        </authorList>
    </citation>
    <scope>NUCLEOTIDE SEQUENCE [LARGE SCALE GENOMIC DNA]</scope>
    <source>
        <strain evidence="1 2">CGMCC 1.16026</strain>
    </source>
</reference>
<dbReference type="Pfam" id="PF06516">
    <property type="entry name" value="NUP"/>
    <property type="match status" value="1"/>
</dbReference>
<accession>A0ABD5QS82</accession>
<keyword evidence="2" id="KW-1185">Reference proteome</keyword>
<dbReference type="EMBL" id="JBHSKV010000013">
    <property type="protein sequence ID" value="MFC5134916.1"/>
    <property type="molecule type" value="Genomic_DNA"/>
</dbReference>
<evidence type="ECO:0000313" key="2">
    <source>
        <dbReference type="Proteomes" id="UP001596145"/>
    </source>
</evidence>
<gene>
    <name evidence="1" type="ORF">ACFPJA_09355</name>
</gene>
<proteinExistence type="predicted"/>
<protein>
    <submittedName>
        <fullName evidence="1">Phosphorylase</fullName>
    </submittedName>
</protein>